<dbReference type="OrthoDB" id="112238at2759"/>
<dbReference type="AlphaFoldDB" id="A0A9W6XE16"/>
<dbReference type="Proteomes" id="UP001165083">
    <property type="component" value="Unassembled WGS sequence"/>
</dbReference>
<evidence type="ECO:0000313" key="3">
    <source>
        <dbReference type="Proteomes" id="UP001165083"/>
    </source>
</evidence>
<feature type="region of interest" description="Disordered" evidence="1">
    <location>
        <begin position="173"/>
        <end position="269"/>
    </location>
</feature>
<name>A0A9W6XE16_9STRA</name>
<evidence type="ECO:0000313" key="2">
    <source>
        <dbReference type="EMBL" id="GMF36684.1"/>
    </source>
</evidence>
<reference evidence="2" key="1">
    <citation type="submission" date="2023-04" db="EMBL/GenBank/DDBJ databases">
        <title>Phytophthora lilii NBRC 32176.</title>
        <authorList>
            <person name="Ichikawa N."/>
            <person name="Sato H."/>
            <person name="Tonouchi N."/>
        </authorList>
    </citation>
    <scope>NUCLEOTIDE SEQUENCE</scope>
    <source>
        <strain evidence="2">NBRC 32176</strain>
    </source>
</reference>
<gene>
    <name evidence="2" type="ORF">Plil01_001551000</name>
</gene>
<evidence type="ECO:0000256" key="1">
    <source>
        <dbReference type="SAM" id="MobiDB-lite"/>
    </source>
</evidence>
<protein>
    <submittedName>
        <fullName evidence="2">Unnamed protein product</fullName>
    </submittedName>
</protein>
<comment type="caution">
    <text evidence="2">The sequence shown here is derived from an EMBL/GenBank/DDBJ whole genome shotgun (WGS) entry which is preliminary data.</text>
</comment>
<sequence length="336" mass="36297">MRKLPSSASAGNLRQLVDSAVAGDVFYGSNGSSLMLPSAENSAGLANSSSSVAMSGMSLDVNEMDKTQPLTLSVGGDALSGADDRGKKSLAYRHTKFLRFLEDDFGKGYERRGCNYCDAGFSFKGGTTSAALRHLKTTHPERLVYRRRGGRSGVGDFSVLRNSTTGERIAEMEQALSTSPASERGSDHAGNDNAHADAAVARSVNESEEEGSVLSVETTHQAAGRSSLKRKRENDNHEDSATPSNAGETSSEARSVDTNSNNNRRDPSNLTASQEAILHFLHHYANELPQPAMRLRFAKHLTHNVAEAEMYNVLDPATQLEYIREFTQPGPTTTLR</sequence>
<organism evidence="2 3">
    <name type="scientific">Phytophthora lilii</name>
    <dbReference type="NCBI Taxonomy" id="2077276"/>
    <lineage>
        <taxon>Eukaryota</taxon>
        <taxon>Sar</taxon>
        <taxon>Stramenopiles</taxon>
        <taxon>Oomycota</taxon>
        <taxon>Peronosporomycetes</taxon>
        <taxon>Peronosporales</taxon>
        <taxon>Peronosporaceae</taxon>
        <taxon>Phytophthora</taxon>
    </lineage>
</organism>
<keyword evidence="3" id="KW-1185">Reference proteome</keyword>
<feature type="compositionally biased region" description="Polar residues" evidence="1">
    <location>
        <begin position="241"/>
        <end position="269"/>
    </location>
</feature>
<proteinExistence type="predicted"/>
<accession>A0A9W6XE16</accession>
<dbReference type="EMBL" id="BSXW01001424">
    <property type="protein sequence ID" value="GMF36684.1"/>
    <property type="molecule type" value="Genomic_DNA"/>
</dbReference>
<feature type="compositionally biased region" description="Low complexity" evidence="1">
    <location>
        <begin position="191"/>
        <end position="204"/>
    </location>
</feature>